<dbReference type="AlphaFoldDB" id="A0A0F9ICQ1"/>
<protein>
    <recommendedName>
        <fullName evidence="4">Zinc finger CHC2-type domain-containing protein</fullName>
    </recommendedName>
</protein>
<evidence type="ECO:0000256" key="2">
    <source>
        <dbReference type="ARBA" id="ARBA00022771"/>
    </source>
</evidence>
<sequence length="201" mass="23574">MAIPYHIECIFKERKIVDLLENRGFVPARQQPGKLIYHCPLHTGDNDPSFVVYLNKEYQNYFCYGCSSGGNVINLLSAIDKISLREAAKYLIKGIDINEIDVISSLLKAVKEGIIIDHDDSIEELILMINYICKKHFEELNLDETEIGDFNVLFQEIDRFMMARDIDTLREVYNFLLLRGFAQRKKNYLKKQEKIFVEKWR</sequence>
<dbReference type="GO" id="GO:0008270">
    <property type="term" value="F:zinc ion binding"/>
    <property type="evidence" value="ECO:0007669"/>
    <property type="project" value="UniProtKB-KW"/>
</dbReference>
<dbReference type="PANTHER" id="PTHR30313:SF2">
    <property type="entry name" value="DNA PRIMASE"/>
    <property type="match status" value="1"/>
</dbReference>
<gene>
    <name evidence="5" type="ORF">LCGC14_1675110</name>
</gene>
<dbReference type="SUPFAM" id="SSF57783">
    <property type="entry name" value="Zinc beta-ribbon"/>
    <property type="match status" value="1"/>
</dbReference>
<dbReference type="InterPro" id="IPR036977">
    <property type="entry name" value="DNA_primase_Znf_CHC2"/>
</dbReference>
<dbReference type="InterPro" id="IPR050219">
    <property type="entry name" value="DnaG_primase"/>
</dbReference>
<dbReference type="Pfam" id="PF01807">
    <property type="entry name" value="Zn_ribbon_DnaG"/>
    <property type="match status" value="1"/>
</dbReference>
<name>A0A0F9ICQ1_9ZZZZ</name>
<accession>A0A0F9ICQ1</accession>
<evidence type="ECO:0000259" key="4">
    <source>
        <dbReference type="SMART" id="SM00400"/>
    </source>
</evidence>
<keyword evidence="1" id="KW-0479">Metal-binding</keyword>
<dbReference type="PANTHER" id="PTHR30313">
    <property type="entry name" value="DNA PRIMASE"/>
    <property type="match status" value="1"/>
</dbReference>
<feature type="domain" description="Zinc finger CHC2-type" evidence="4">
    <location>
        <begin position="37"/>
        <end position="92"/>
    </location>
</feature>
<evidence type="ECO:0000256" key="1">
    <source>
        <dbReference type="ARBA" id="ARBA00022723"/>
    </source>
</evidence>
<dbReference type="SMART" id="SM00400">
    <property type="entry name" value="ZnF_CHCC"/>
    <property type="match status" value="1"/>
</dbReference>
<proteinExistence type="predicted"/>
<keyword evidence="2" id="KW-0863">Zinc-finger</keyword>
<organism evidence="5">
    <name type="scientific">marine sediment metagenome</name>
    <dbReference type="NCBI Taxonomy" id="412755"/>
    <lineage>
        <taxon>unclassified sequences</taxon>
        <taxon>metagenomes</taxon>
        <taxon>ecological metagenomes</taxon>
    </lineage>
</organism>
<dbReference type="GO" id="GO:0003899">
    <property type="term" value="F:DNA-directed RNA polymerase activity"/>
    <property type="evidence" value="ECO:0007669"/>
    <property type="project" value="InterPro"/>
</dbReference>
<dbReference type="GO" id="GO:0003677">
    <property type="term" value="F:DNA binding"/>
    <property type="evidence" value="ECO:0007669"/>
    <property type="project" value="InterPro"/>
</dbReference>
<dbReference type="GO" id="GO:0005737">
    <property type="term" value="C:cytoplasm"/>
    <property type="evidence" value="ECO:0007669"/>
    <property type="project" value="TreeGrafter"/>
</dbReference>
<dbReference type="Gene3D" id="3.90.580.10">
    <property type="entry name" value="Zinc finger, CHC2-type domain"/>
    <property type="match status" value="1"/>
</dbReference>
<keyword evidence="3" id="KW-0862">Zinc</keyword>
<dbReference type="InterPro" id="IPR002694">
    <property type="entry name" value="Znf_CHC2"/>
</dbReference>
<comment type="caution">
    <text evidence="5">The sequence shown here is derived from an EMBL/GenBank/DDBJ whole genome shotgun (WGS) entry which is preliminary data.</text>
</comment>
<evidence type="ECO:0000256" key="3">
    <source>
        <dbReference type="ARBA" id="ARBA00022833"/>
    </source>
</evidence>
<dbReference type="GO" id="GO:0006269">
    <property type="term" value="P:DNA replication, synthesis of primer"/>
    <property type="evidence" value="ECO:0007669"/>
    <property type="project" value="TreeGrafter"/>
</dbReference>
<evidence type="ECO:0000313" key="5">
    <source>
        <dbReference type="EMBL" id="KKM17504.1"/>
    </source>
</evidence>
<dbReference type="EMBL" id="LAZR01014434">
    <property type="protein sequence ID" value="KKM17504.1"/>
    <property type="molecule type" value="Genomic_DNA"/>
</dbReference>
<reference evidence="5" key="1">
    <citation type="journal article" date="2015" name="Nature">
        <title>Complex archaea that bridge the gap between prokaryotes and eukaryotes.</title>
        <authorList>
            <person name="Spang A."/>
            <person name="Saw J.H."/>
            <person name="Jorgensen S.L."/>
            <person name="Zaremba-Niedzwiedzka K."/>
            <person name="Martijn J."/>
            <person name="Lind A.E."/>
            <person name="van Eijk R."/>
            <person name="Schleper C."/>
            <person name="Guy L."/>
            <person name="Ettema T.J."/>
        </authorList>
    </citation>
    <scope>NUCLEOTIDE SEQUENCE</scope>
</reference>